<keyword evidence="2" id="KW-0472">Membrane</keyword>
<evidence type="ECO:0000256" key="1">
    <source>
        <dbReference type="SAM" id="MobiDB-lite"/>
    </source>
</evidence>
<feature type="region of interest" description="Disordered" evidence="1">
    <location>
        <begin position="1"/>
        <end position="30"/>
    </location>
</feature>
<feature type="region of interest" description="Disordered" evidence="1">
    <location>
        <begin position="729"/>
        <end position="834"/>
    </location>
</feature>
<evidence type="ECO:0000313" key="3">
    <source>
        <dbReference type="EMBL" id="PWG65920.1"/>
    </source>
</evidence>
<dbReference type="Proteomes" id="UP000245876">
    <property type="component" value="Unassembled WGS sequence"/>
</dbReference>
<dbReference type="EMBL" id="QFFM01000011">
    <property type="protein sequence ID" value="PWG65920.1"/>
    <property type="molecule type" value="Genomic_DNA"/>
</dbReference>
<dbReference type="AlphaFoldDB" id="A0A2U2NA03"/>
<proteinExistence type="predicted"/>
<feature type="compositionally biased region" description="Low complexity" evidence="1">
    <location>
        <begin position="755"/>
        <end position="788"/>
    </location>
</feature>
<evidence type="ECO:0008006" key="5">
    <source>
        <dbReference type="Google" id="ProtNLM"/>
    </source>
</evidence>
<reference evidence="3 4" key="1">
    <citation type="journal article" date="2018" name="Int. J. Syst. Evol. Microbiol.">
        <title>Bifidobacterium callitrichidarum sp. nov. from the faeces of the emperor tamarin (Saguinus imperator).</title>
        <authorList>
            <person name="Modesto M."/>
            <person name="Michelini S."/>
            <person name="Sansosti M.C."/>
            <person name="De Filippo C."/>
            <person name="Cavalieri D."/>
            <person name="Qvirist L."/>
            <person name="Andlid T."/>
            <person name="Spiezio C."/>
            <person name="Sandri C."/>
            <person name="Pascarelli S."/>
            <person name="Sgorbati B."/>
            <person name="Mattarelli P."/>
        </authorList>
    </citation>
    <scope>NUCLEOTIDE SEQUENCE [LARGE SCALE GENOMIC DNA]</scope>
    <source>
        <strain evidence="3 4">TRI 5</strain>
    </source>
</reference>
<evidence type="ECO:0000256" key="2">
    <source>
        <dbReference type="SAM" id="Phobius"/>
    </source>
</evidence>
<keyword evidence="4" id="KW-1185">Reference proteome</keyword>
<sequence>MDGLSGTSGADSNGDVAGINGNDHDDYAAAGNVRNDYDYAGSAAVADYDKQGDESGAKHSDSADSHVARHTPHRDTHRHSHRVHRSIRAAARNKDDLKLNTPQHVGGRKGRSLLAIAPGWVRAVVVVLVTMFAAVTCVAALYAASVTRMVTNAQRVLSSAESLANTALGCGSDESLSEVAQNLVKSTNDLNKELNGPQWDLIRDHTRFSSDITAAREMLSSVDTLVNGPFTDLLGLAQNLQGFSMKNGTVDVSALMDMPEIVSETHKDLKTQIAKLDSIPTPSIAKMASMLNMEKTALQTVDSMLSEYDDLINLMPQLLGEDGERTYLVLVQNPAELRSSGGMVGTIAAVTANKGKVTIGDFSSTSGWDIPEQPLDDKVLEERPAFGDTFDEYPATTTINPEFQRVAQYNKYLWLNQKDNKDKNVAGVIGLDPVFLESLLDATGQVKLSDGKVLDGSTTVPFLLHDLYLEHPKFEEQNKYVSEAAQEIMTHVLGNINGSSASGLLKAVRQTSAGGHLKLWMANELEQTALISTGLIDDKAGGELSADETVPQAGIYLSELQQGKQDWYLRTTTTVTKTCGDVSATDTAGVTGSLDGRITSAAAGTQLGLVPADQAGAEYTVTFTMKNTMTKAEAKTLPEFITGGTETEVPGGLLYRVVLTAPYGGEINVVQADTVKWGANTATMYDRQYVTFDQQWIEPGEERTIAFTVRVKNTATQPLDVVTTPVVNADGIETGSNGKVTDECPAELSPGEVKAGTADSGDAAGTGSDGSTDTSGNGSADGSANGSTEGSDVNGSTNGSDATANGQTNGSQNASGSGTGSNTGNTKKDPSSGLSALDKIKSQLSCPVDIKSLAGAV</sequence>
<keyword evidence="2" id="KW-1133">Transmembrane helix</keyword>
<feature type="region of interest" description="Disordered" evidence="1">
    <location>
        <begin position="50"/>
        <end position="85"/>
    </location>
</feature>
<keyword evidence="2" id="KW-0812">Transmembrane</keyword>
<feature type="compositionally biased region" description="Low complexity" evidence="1">
    <location>
        <begin position="805"/>
        <end position="825"/>
    </location>
</feature>
<gene>
    <name evidence="3" type="ORF">DF196_06130</name>
</gene>
<dbReference type="OrthoDB" id="3203519at2"/>
<organism evidence="3 4">
    <name type="scientific">Bifidobacterium callitrichidarum</name>
    <dbReference type="NCBI Taxonomy" id="2052941"/>
    <lineage>
        <taxon>Bacteria</taxon>
        <taxon>Bacillati</taxon>
        <taxon>Actinomycetota</taxon>
        <taxon>Actinomycetes</taxon>
        <taxon>Bifidobacteriales</taxon>
        <taxon>Bifidobacteriaceae</taxon>
        <taxon>Bifidobacterium</taxon>
    </lineage>
</organism>
<dbReference type="InterPro" id="IPR025101">
    <property type="entry name" value="DUF4012"/>
</dbReference>
<evidence type="ECO:0000313" key="4">
    <source>
        <dbReference type="Proteomes" id="UP000245876"/>
    </source>
</evidence>
<feature type="compositionally biased region" description="Polar residues" evidence="1">
    <location>
        <begin position="1"/>
        <end position="11"/>
    </location>
</feature>
<feature type="transmembrane region" description="Helical" evidence="2">
    <location>
        <begin position="119"/>
        <end position="144"/>
    </location>
</feature>
<accession>A0A2U2NA03</accession>
<protein>
    <recommendedName>
        <fullName evidence="5">DUF4012 domain-containing protein</fullName>
    </recommendedName>
</protein>
<comment type="caution">
    <text evidence="3">The sequence shown here is derived from an EMBL/GenBank/DDBJ whole genome shotgun (WGS) entry which is preliminary data.</text>
</comment>
<feature type="compositionally biased region" description="Basic residues" evidence="1">
    <location>
        <begin position="68"/>
        <end position="85"/>
    </location>
</feature>
<feature type="compositionally biased region" description="Basic and acidic residues" evidence="1">
    <location>
        <begin position="50"/>
        <end position="67"/>
    </location>
</feature>
<name>A0A2U2NA03_9BIFI</name>
<feature type="compositionally biased region" description="Polar residues" evidence="1">
    <location>
        <begin position="789"/>
        <end position="804"/>
    </location>
</feature>
<dbReference type="Pfam" id="PF13196">
    <property type="entry name" value="DUF4012"/>
    <property type="match status" value="1"/>
</dbReference>